<dbReference type="Proteomes" id="UP001162030">
    <property type="component" value="Chromosome"/>
</dbReference>
<dbReference type="EMBL" id="OX458333">
    <property type="protein sequence ID" value="CAI8766397.1"/>
    <property type="molecule type" value="Genomic_DNA"/>
</dbReference>
<dbReference type="RefSeq" id="WP_026612029.1">
    <property type="nucleotide sequence ID" value="NZ_OX458333.1"/>
</dbReference>
<protein>
    <submittedName>
        <fullName evidence="1">Uncharacterized protein</fullName>
    </submittedName>
</protein>
<organism evidence="1 2">
    <name type="scientific">Methylocaldum szegediense</name>
    <dbReference type="NCBI Taxonomy" id="73780"/>
    <lineage>
        <taxon>Bacteria</taxon>
        <taxon>Pseudomonadati</taxon>
        <taxon>Pseudomonadota</taxon>
        <taxon>Gammaproteobacteria</taxon>
        <taxon>Methylococcales</taxon>
        <taxon>Methylococcaceae</taxon>
        <taxon>Methylocaldum</taxon>
    </lineage>
</organism>
<evidence type="ECO:0000313" key="1">
    <source>
        <dbReference type="EMBL" id="CAI8766397.1"/>
    </source>
</evidence>
<proteinExistence type="predicted"/>
<name>A0ABM9HY90_9GAMM</name>
<reference evidence="1 2" key="1">
    <citation type="submission" date="2023-03" db="EMBL/GenBank/DDBJ databases">
        <authorList>
            <person name="Pearce D."/>
        </authorList>
    </citation>
    <scope>NUCLEOTIDE SEQUENCE [LARGE SCALE GENOMIC DNA]</scope>
    <source>
        <strain evidence="1">Msz</strain>
    </source>
</reference>
<sequence>MAFRPLTAWTCRAKRRPGAWLPIGGQFISPMLGTFDAGGEGNAWIKLTESGDTISSSTGQIGATYTVNPDCTGTIEFLIGDSGSKADNSAPHYAFVLKRDNTFSFISTIGGVVLIGSAWQISDTLSEPIPVGTAATTAITAPCGDGCPPNRMRIPGTSLCWIPC</sequence>
<evidence type="ECO:0000313" key="2">
    <source>
        <dbReference type="Proteomes" id="UP001162030"/>
    </source>
</evidence>
<gene>
    <name evidence="1" type="ORF">MSZNOR_0942</name>
</gene>
<accession>A0ABM9HY90</accession>
<keyword evidence="2" id="KW-1185">Reference proteome</keyword>